<organism evidence="12 13">
    <name type="scientific">Cylicocyclus nassatus</name>
    <name type="common">Nematode worm</name>
    <dbReference type="NCBI Taxonomy" id="53992"/>
    <lineage>
        <taxon>Eukaryota</taxon>
        <taxon>Metazoa</taxon>
        <taxon>Ecdysozoa</taxon>
        <taxon>Nematoda</taxon>
        <taxon>Chromadorea</taxon>
        <taxon>Rhabditida</taxon>
        <taxon>Rhabditina</taxon>
        <taxon>Rhabditomorpha</taxon>
        <taxon>Strongyloidea</taxon>
        <taxon>Strongylidae</taxon>
        <taxon>Cylicocyclus</taxon>
    </lineage>
</organism>
<feature type="region of interest" description="Disordered" evidence="9">
    <location>
        <begin position="681"/>
        <end position="864"/>
    </location>
</feature>
<keyword evidence="2" id="KW-0813">Transport</keyword>
<name>A0AA36H4V7_CYLNA</name>
<feature type="compositionally biased region" description="Basic and acidic residues" evidence="9">
    <location>
        <begin position="837"/>
        <end position="857"/>
    </location>
</feature>
<dbReference type="InterPro" id="IPR005821">
    <property type="entry name" value="Ion_trans_dom"/>
</dbReference>
<evidence type="ECO:0000256" key="6">
    <source>
        <dbReference type="ARBA" id="ARBA00023136"/>
    </source>
</evidence>
<evidence type="ECO:0000256" key="3">
    <source>
        <dbReference type="ARBA" id="ARBA00022692"/>
    </source>
</evidence>
<reference evidence="12" key="1">
    <citation type="submission" date="2023-07" db="EMBL/GenBank/DDBJ databases">
        <authorList>
            <consortium name="CYATHOMIX"/>
        </authorList>
    </citation>
    <scope>NUCLEOTIDE SEQUENCE</scope>
    <source>
        <strain evidence="12">N/A</strain>
    </source>
</reference>
<keyword evidence="3 10" id="KW-0812">Transmembrane</keyword>
<dbReference type="Proteomes" id="UP001176961">
    <property type="component" value="Unassembled WGS sequence"/>
</dbReference>
<dbReference type="Gene3D" id="1.10.287.70">
    <property type="match status" value="1"/>
</dbReference>
<keyword evidence="7" id="KW-1071">Ligand-gated ion channel</keyword>
<dbReference type="GO" id="GO:0030553">
    <property type="term" value="F:cGMP binding"/>
    <property type="evidence" value="ECO:0007669"/>
    <property type="project" value="TreeGrafter"/>
</dbReference>
<dbReference type="SMART" id="SM00100">
    <property type="entry name" value="cNMP"/>
    <property type="match status" value="1"/>
</dbReference>
<evidence type="ECO:0000256" key="9">
    <source>
        <dbReference type="SAM" id="MobiDB-lite"/>
    </source>
</evidence>
<feature type="transmembrane region" description="Helical" evidence="10">
    <location>
        <begin position="107"/>
        <end position="125"/>
    </location>
</feature>
<feature type="compositionally biased region" description="Acidic residues" evidence="9">
    <location>
        <begin position="751"/>
        <end position="760"/>
    </location>
</feature>
<evidence type="ECO:0000256" key="2">
    <source>
        <dbReference type="ARBA" id="ARBA00022448"/>
    </source>
</evidence>
<feature type="compositionally biased region" description="Basic and acidic residues" evidence="9">
    <location>
        <begin position="795"/>
        <end position="811"/>
    </location>
</feature>
<keyword evidence="5" id="KW-0406">Ion transport</keyword>
<dbReference type="SUPFAM" id="SSF51206">
    <property type="entry name" value="cAMP-binding domain-like"/>
    <property type="match status" value="1"/>
</dbReference>
<dbReference type="Gene3D" id="2.60.120.10">
    <property type="entry name" value="Jelly Rolls"/>
    <property type="match status" value="1"/>
</dbReference>
<evidence type="ECO:0000259" key="11">
    <source>
        <dbReference type="PROSITE" id="PS50042"/>
    </source>
</evidence>
<dbReference type="Pfam" id="PF00027">
    <property type="entry name" value="cNMP_binding"/>
    <property type="match status" value="1"/>
</dbReference>
<evidence type="ECO:0000313" key="13">
    <source>
        <dbReference type="Proteomes" id="UP001176961"/>
    </source>
</evidence>
<dbReference type="Gene3D" id="1.10.287.630">
    <property type="entry name" value="Helix hairpin bin"/>
    <property type="match status" value="1"/>
</dbReference>
<dbReference type="InterPro" id="IPR050866">
    <property type="entry name" value="CNG_cation_channel"/>
</dbReference>
<keyword evidence="6 10" id="KW-0472">Membrane</keyword>
<dbReference type="GO" id="GO:0005886">
    <property type="term" value="C:plasma membrane"/>
    <property type="evidence" value="ECO:0007669"/>
    <property type="project" value="TreeGrafter"/>
</dbReference>
<feature type="compositionally biased region" description="Basic and acidic residues" evidence="9">
    <location>
        <begin position="681"/>
        <end position="710"/>
    </location>
</feature>
<evidence type="ECO:0000313" key="12">
    <source>
        <dbReference type="EMBL" id="CAJ0603608.1"/>
    </source>
</evidence>
<comment type="subcellular location">
    <subcellularLocation>
        <location evidence="1">Membrane</location>
        <topology evidence="1">Multi-pass membrane protein</topology>
    </subcellularLocation>
</comment>
<evidence type="ECO:0000256" key="4">
    <source>
        <dbReference type="ARBA" id="ARBA00022989"/>
    </source>
</evidence>
<evidence type="ECO:0000256" key="5">
    <source>
        <dbReference type="ARBA" id="ARBA00023065"/>
    </source>
</evidence>
<sequence>MSEQENDDDQTSNLNESMVFEPAARSDHMPILTTSEEIFEDETTCWQIFKIKAAEWSRRILYFYVSPTGHFCYYWACLVSLGLLYNMLAMVIFIFDDVYLFFFKQWLYMNIFFDCIFFLDILVQSRTTYTWDGSEVKNVKMTLRNYYRSFRIYLDILALLPADFFLFFNSTLSMVRAIRLFKAYRLNDFIDNNQKRTSFPHASKIALLMTACYILFHWNACVYFMFSLAEGLSEDDTNAFGFSYYKVFDPRVPTCSVFNDQNCQYKENYSLLDIDDYRPSYMQDMYSFWEGKFVKWDMGNFSREYSMSIYWSALTITTCGQQPYPSSSPQNMLEVVDTLIGVLVFATIIGSVGSVVTQMNEDVYDFRQKMDGIRFYMKYRMVNPAIQERVISCVTYMHSQHQLNDEQELLCVLPPRLQGQIAVNLHMETLKKVELFKQCSAGFLYEVVLRIKQQIYNPNDYLFRAGERAREMFIVKRGTLQVIDADTLAPTLTLTDGATFGEMSVILIAGNQLGDRRGVSLRSVGYSDVYILNQDDVSTILQEYPIDRQILVTNAREMLRSRDLLTDEMMENADHSVGMLSLDEQLGTMKKQIGDLESQLNNMYSSFNVTSFYGYEEASDGRGADFFSKSKANQIRLPTRKNKHMTMFITFETPKWMKSLLVLLFLITPLYYVRAHPIEAEHGGDHHDDNHISTESGEEHAEIFEKKEVAEDAAEADTDTDPVENEVVEEGEEAHEEGEICEDEALKENEEKDDDGEEETETHVEETTVMTTPTTISEAEHKVEKRAAKTGHGHRLSDKHQIQTRDKRSADEDSEDAYEELNRRRRSTESDEEEEDKSLLEHGEYHGHAERKRRDTSGSEEEEGHNLLKRHIGHHILAHEHNKIGDLDAVHHVHRGEDASELPHFASDAVEHVDSVGTILLHID</sequence>
<dbReference type="AlphaFoldDB" id="A0AA36H4V7"/>
<dbReference type="InterPro" id="IPR000595">
    <property type="entry name" value="cNMP-bd_dom"/>
</dbReference>
<feature type="transmembrane region" description="Helical" evidence="10">
    <location>
        <begin position="205"/>
        <end position="226"/>
    </location>
</feature>
<evidence type="ECO:0000256" key="7">
    <source>
        <dbReference type="ARBA" id="ARBA00023286"/>
    </source>
</evidence>
<keyword evidence="13" id="KW-1185">Reference proteome</keyword>
<dbReference type="InterPro" id="IPR014710">
    <property type="entry name" value="RmlC-like_jellyroll"/>
</dbReference>
<feature type="domain" description="Cyclic nucleotide-binding" evidence="11">
    <location>
        <begin position="435"/>
        <end position="541"/>
    </location>
</feature>
<dbReference type="Pfam" id="PF00520">
    <property type="entry name" value="Ion_trans"/>
    <property type="match status" value="1"/>
</dbReference>
<feature type="compositionally biased region" description="Acidic residues" evidence="9">
    <location>
        <begin position="711"/>
        <end position="743"/>
    </location>
</feature>
<accession>A0AA36H4V7</accession>
<keyword evidence="4 10" id="KW-1133">Transmembrane helix</keyword>
<proteinExistence type="predicted"/>
<feature type="transmembrane region" description="Helical" evidence="10">
    <location>
        <begin position="73"/>
        <end position="95"/>
    </location>
</feature>
<evidence type="ECO:0000256" key="8">
    <source>
        <dbReference type="ARBA" id="ARBA00023303"/>
    </source>
</evidence>
<dbReference type="SUPFAM" id="SSF81324">
    <property type="entry name" value="Voltage-gated potassium channels"/>
    <property type="match status" value="1"/>
</dbReference>
<dbReference type="InterPro" id="IPR018490">
    <property type="entry name" value="cNMP-bd_dom_sf"/>
</dbReference>
<feature type="compositionally biased region" description="Low complexity" evidence="9">
    <location>
        <begin position="767"/>
        <end position="777"/>
    </location>
</feature>
<dbReference type="PANTHER" id="PTHR45638:SF10">
    <property type="entry name" value="CYCLIC NUCLEOTIDE-BINDING DOMAIN-CONTAINING PROTEIN"/>
    <property type="match status" value="1"/>
</dbReference>
<dbReference type="EMBL" id="CATQJL010000305">
    <property type="protein sequence ID" value="CAJ0603608.1"/>
    <property type="molecule type" value="Genomic_DNA"/>
</dbReference>
<dbReference type="CDD" id="cd00038">
    <property type="entry name" value="CAP_ED"/>
    <property type="match status" value="1"/>
</dbReference>
<dbReference type="FunFam" id="1.10.287.630:FF:000001">
    <property type="entry name" value="Cyclic nucleotide-gated channel alpha 3"/>
    <property type="match status" value="1"/>
</dbReference>
<gene>
    <name evidence="12" type="ORF">CYNAS_LOCUS15591</name>
</gene>
<dbReference type="GO" id="GO:0005222">
    <property type="term" value="F:intracellularly cAMP-activated cation channel activity"/>
    <property type="evidence" value="ECO:0007669"/>
    <property type="project" value="TreeGrafter"/>
</dbReference>
<keyword evidence="8" id="KW-0407">Ion channel</keyword>
<dbReference type="GO" id="GO:0044877">
    <property type="term" value="F:protein-containing complex binding"/>
    <property type="evidence" value="ECO:0007669"/>
    <property type="project" value="TreeGrafter"/>
</dbReference>
<dbReference type="PROSITE" id="PS50042">
    <property type="entry name" value="CNMP_BINDING_3"/>
    <property type="match status" value="1"/>
</dbReference>
<dbReference type="PANTHER" id="PTHR45638">
    <property type="entry name" value="CYCLIC NUCLEOTIDE-GATED CATION CHANNEL SUBUNIT A"/>
    <property type="match status" value="1"/>
</dbReference>
<comment type="caution">
    <text evidence="12">The sequence shown here is derived from an EMBL/GenBank/DDBJ whole genome shotgun (WGS) entry which is preliminary data.</text>
</comment>
<evidence type="ECO:0000256" key="10">
    <source>
        <dbReference type="SAM" id="Phobius"/>
    </source>
</evidence>
<evidence type="ECO:0000256" key="1">
    <source>
        <dbReference type="ARBA" id="ARBA00004141"/>
    </source>
</evidence>
<dbReference type="GO" id="GO:0017071">
    <property type="term" value="C:intracellular cyclic nucleotide activated cation channel complex"/>
    <property type="evidence" value="ECO:0007669"/>
    <property type="project" value="TreeGrafter"/>
</dbReference>
<dbReference type="GO" id="GO:0005223">
    <property type="term" value="F:intracellularly cGMP-activated cation channel activity"/>
    <property type="evidence" value="ECO:0007669"/>
    <property type="project" value="TreeGrafter"/>
</dbReference>
<feature type="transmembrane region" description="Helical" evidence="10">
    <location>
        <begin position="152"/>
        <end position="175"/>
    </location>
</feature>
<protein>
    <recommendedName>
        <fullName evidence="11">Cyclic nucleotide-binding domain-containing protein</fullName>
    </recommendedName>
</protein>
<feature type="compositionally biased region" description="Basic and acidic residues" evidence="9">
    <location>
        <begin position="778"/>
        <end position="787"/>
    </location>
</feature>